<name>A0ABU1NJD0_9BURK</name>
<keyword evidence="1" id="KW-0413">Isomerase</keyword>
<reference evidence="1 2" key="1">
    <citation type="submission" date="2023-07" db="EMBL/GenBank/DDBJ databases">
        <title>Sorghum-associated microbial communities from plants grown in Nebraska, USA.</title>
        <authorList>
            <person name="Schachtman D."/>
        </authorList>
    </citation>
    <scope>NUCLEOTIDE SEQUENCE [LARGE SCALE GENOMIC DNA]</scope>
    <source>
        <strain evidence="1 2">DS1781</strain>
    </source>
</reference>
<keyword evidence="2" id="KW-1185">Reference proteome</keyword>
<dbReference type="Proteomes" id="UP001184230">
    <property type="component" value="Unassembled WGS sequence"/>
</dbReference>
<dbReference type="SUPFAM" id="SSF51658">
    <property type="entry name" value="Xylose isomerase-like"/>
    <property type="match status" value="1"/>
</dbReference>
<sequence>MNVLISLSSFGAAEVGRHGQLWCTRLALEAGADGVEVRGELLRDAAGELPALAGLAAVYSSPEGLWAHDATLDEEALARGLAAAGTLRAHRLKMSIGGFGAGSHASLPRLKALLDAQAVELLIENDQTVAGGTLPALQAFFNAADAAGLDLGMTFDMGNWHWLGECPLAAAQALAHRVRYVHCKGVQRLPAKWVAVPLEDSLAPWRAVLRVLPADVPHAIEYPLLGDDLLAATRGQVARIRSLKATP</sequence>
<proteinExistence type="predicted"/>
<organism evidence="1 2">
    <name type="scientific">Variovorax soli</name>
    <dbReference type="NCBI Taxonomy" id="376815"/>
    <lineage>
        <taxon>Bacteria</taxon>
        <taxon>Pseudomonadati</taxon>
        <taxon>Pseudomonadota</taxon>
        <taxon>Betaproteobacteria</taxon>
        <taxon>Burkholderiales</taxon>
        <taxon>Comamonadaceae</taxon>
        <taxon>Variovorax</taxon>
    </lineage>
</organism>
<dbReference type="InterPro" id="IPR036237">
    <property type="entry name" value="Xyl_isomerase-like_sf"/>
</dbReference>
<dbReference type="GO" id="GO:0016853">
    <property type="term" value="F:isomerase activity"/>
    <property type="evidence" value="ECO:0007669"/>
    <property type="project" value="UniProtKB-KW"/>
</dbReference>
<gene>
    <name evidence="1" type="ORF">J2739_003762</name>
</gene>
<dbReference type="Gene3D" id="3.20.20.150">
    <property type="entry name" value="Divalent-metal-dependent TIM barrel enzymes"/>
    <property type="match status" value="1"/>
</dbReference>
<evidence type="ECO:0000313" key="2">
    <source>
        <dbReference type="Proteomes" id="UP001184230"/>
    </source>
</evidence>
<protein>
    <submittedName>
        <fullName evidence="1">Sugar phosphate isomerase/epimerase</fullName>
    </submittedName>
</protein>
<dbReference type="RefSeq" id="WP_309904346.1">
    <property type="nucleotide sequence ID" value="NZ_JAVDRF010000008.1"/>
</dbReference>
<accession>A0ABU1NJD0</accession>
<comment type="caution">
    <text evidence="1">The sequence shown here is derived from an EMBL/GenBank/DDBJ whole genome shotgun (WGS) entry which is preliminary data.</text>
</comment>
<evidence type="ECO:0000313" key="1">
    <source>
        <dbReference type="EMBL" id="MDR6537976.1"/>
    </source>
</evidence>
<dbReference type="EMBL" id="JAVDRF010000008">
    <property type="protein sequence ID" value="MDR6537976.1"/>
    <property type="molecule type" value="Genomic_DNA"/>
</dbReference>